<accession>A0AAE3QVE8</accession>
<dbReference type="SUPFAM" id="SSF53300">
    <property type="entry name" value="vWA-like"/>
    <property type="match status" value="1"/>
</dbReference>
<proteinExistence type="predicted"/>
<evidence type="ECO:0000256" key="2">
    <source>
        <dbReference type="ARBA" id="ARBA00022692"/>
    </source>
</evidence>
<keyword evidence="4 5" id="KW-0472">Membrane</keyword>
<keyword evidence="2 5" id="KW-0812">Transmembrane</keyword>
<dbReference type="PROSITE" id="PS50234">
    <property type="entry name" value="VWFA"/>
    <property type="match status" value="1"/>
</dbReference>
<evidence type="ECO:0000256" key="1">
    <source>
        <dbReference type="ARBA" id="ARBA00022475"/>
    </source>
</evidence>
<protein>
    <submittedName>
        <fullName evidence="7">VWA domain-containing protein</fullName>
    </submittedName>
</protein>
<evidence type="ECO:0000259" key="6">
    <source>
        <dbReference type="PROSITE" id="PS50234"/>
    </source>
</evidence>
<dbReference type="RefSeq" id="WP_313982943.1">
    <property type="nucleotide sequence ID" value="NZ_JASJOS010000010.1"/>
</dbReference>
<gene>
    <name evidence="7" type="ORF">QNI16_22385</name>
</gene>
<comment type="caution">
    <text evidence="7">The sequence shown here is derived from an EMBL/GenBank/DDBJ whole genome shotgun (WGS) entry which is preliminary data.</text>
</comment>
<dbReference type="Pfam" id="PF00092">
    <property type="entry name" value="VWA"/>
    <property type="match status" value="1"/>
</dbReference>
<evidence type="ECO:0000313" key="7">
    <source>
        <dbReference type="EMBL" id="MDJ1483263.1"/>
    </source>
</evidence>
<feature type="transmembrane region" description="Helical" evidence="5">
    <location>
        <begin position="66"/>
        <end position="88"/>
    </location>
</feature>
<dbReference type="AlphaFoldDB" id="A0AAE3QVE8"/>
<sequence>MTPEWYSLSWFSPDTLRSFTWGQKLFLYGLLLIPFLFTVRWLLFVRFRQKLALTMPGKRYYWSLTSLLRFIPDLLVSLVVALIIIALARPQRINQRVELSSMGIDIMLVMDVSRSMLALDFQPNRLEVAKKLAKNFVNNRFQDRIGVVVFAGDAYSLAPLTTDYDLLNHLLGDINQNMIQNPETALGTAIAVTINRMRESNSKSKVAIIISDGESAAGNIDPLTAARLAKVNQIKLYTILVGREGMVQAVNSDGKIIQQNNTVDETIMREISRIGDGRFYRASNAAALQSIFKQIDAYEKAPITEARYKDTEDFYQIYLRWALVCLVAWIATKCTFMNNILED</sequence>
<dbReference type="Gene3D" id="3.40.50.410">
    <property type="entry name" value="von Willebrand factor, type A domain"/>
    <property type="match status" value="1"/>
</dbReference>
<evidence type="ECO:0000256" key="3">
    <source>
        <dbReference type="ARBA" id="ARBA00022989"/>
    </source>
</evidence>
<evidence type="ECO:0000256" key="4">
    <source>
        <dbReference type="ARBA" id="ARBA00023136"/>
    </source>
</evidence>
<dbReference type="SMART" id="SM00327">
    <property type="entry name" value="VWA"/>
    <property type="match status" value="1"/>
</dbReference>
<dbReference type="InterPro" id="IPR036465">
    <property type="entry name" value="vWFA_dom_sf"/>
</dbReference>
<dbReference type="Proteomes" id="UP001241110">
    <property type="component" value="Unassembled WGS sequence"/>
</dbReference>
<dbReference type="InterPro" id="IPR050768">
    <property type="entry name" value="UPF0353/GerABKA_families"/>
</dbReference>
<feature type="transmembrane region" description="Helical" evidence="5">
    <location>
        <begin position="25"/>
        <end position="45"/>
    </location>
</feature>
<reference evidence="7" key="1">
    <citation type="submission" date="2023-05" db="EMBL/GenBank/DDBJ databases">
        <authorList>
            <person name="Zhang X."/>
        </authorList>
    </citation>
    <scope>NUCLEOTIDE SEQUENCE</scope>
    <source>
        <strain evidence="7">YF14B1</strain>
    </source>
</reference>
<dbReference type="InterPro" id="IPR002035">
    <property type="entry name" value="VWF_A"/>
</dbReference>
<dbReference type="EMBL" id="JASJOS010000010">
    <property type="protein sequence ID" value="MDJ1483263.1"/>
    <property type="molecule type" value="Genomic_DNA"/>
</dbReference>
<evidence type="ECO:0000256" key="5">
    <source>
        <dbReference type="SAM" id="Phobius"/>
    </source>
</evidence>
<feature type="domain" description="VWFA" evidence="6">
    <location>
        <begin position="105"/>
        <end position="295"/>
    </location>
</feature>
<dbReference type="PANTHER" id="PTHR22550">
    <property type="entry name" value="SPORE GERMINATION PROTEIN"/>
    <property type="match status" value="1"/>
</dbReference>
<organism evidence="7 8">
    <name type="scientific">Xanthocytophaga flava</name>
    <dbReference type="NCBI Taxonomy" id="3048013"/>
    <lineage>
        <taxon>Bacteria</taxon>
        <taxon>Pseudomonadati</taxon>
        <taxon>Bacteroidota</taxon>
        <taxon>Cytophagia</taxon>
        <taxon>Cytophagales</taxon>
        <taxon>Rhodocytophagaceae</taxon>
        <taxon>Xanthocytophaga</taxon>
    </lineage>
</organism>
<name>A0AAE3QVE8_9BACT</name>
<keyword evidence="3 5" id="KW-1133">Transmembrane helix</keyword>
<evidence type="ECO:0000313" key="8">
    <source>
        <dbReference type="Proteomes" id="UP001241110"/>
    </source>
</evidence>
<dbReference type="PANTHER" id="PTHR22550:SF5">
    <property type="entry name" value="LEUCINE ZIPPER PROTEIN 4"/>
    <property type="match status" value="1"/>
</dbReference>
<keyword evidence="1" id="KW-1003">Cell membrane</keyword>